<dbReference type="Pfam" id="PF00271">
    <property type="entry name" value="Helicase_C"/>
    <property type="match status" value="1"/>
</dbReference>
<reference evidence="2" key="1">
    <citation type="submission" date="2021-06" db="EMBL/GenBank/DDBJ databases">
        <title>Complete genome sequence of Nocardioides sp. G188.</title>
        <authorList>
            <person name="Im W.-T."/>
        </authorList>
    </citation>
    <scope>NUCLEOTIDE SEQUENCE</scope>
    <source>
        <strain evidence="2">G188</strain>
    </source>
</reference>
<accession>A0A975SXF4</accession>
<dbReference type="EMBL" id="CP077062">
    <property type="protein sequence ID" value="QWZ07723.1"/>
    <property type="molecule type" value="Genomic_DNA"/>
</dbReference>
<organism evidence="2 3">
    <name type="scientific">Nocardioides panacis</name>
    <dbReference type="NCBI Taxonomy" id="2849501"/>
    <lineage>
        <taxon>Bacteria</taxon>
        <taxon>Bacillati</taxon>
        <taxon>Actinomycetota</taxon>
        <taxon>Actinomycetes</taxon>
        <taxon>Propionibacteriales</taxon>
        <taxon>Nocardioidaceae</taxon>
        <taxon>Nocardioides</taxon>
    </lineage>
</organism>
<dbReference type="GO" id="GO:0043138">
    <property type="term" value="F:3'-5' DNA helicase activity"/>
    <property type="evidence" value="ECO:0007669"/>
    <property type="project" value="TreeGrafter"/>
</dbReference>
<dbReference type="PROSITE" id="PS51194">
    <property type="entry name" value="HELICASE_CTER"/>
    <property type="match status" value="1"/>
</dbReference>
<keyword evidence="3" id="KW-1185">Reference proteome</keyword>
<protein>
    <submittedName>
        <fullName evidence="2">DUF1998 domain-containing protein</fullName>
    </submittedName>
</protein>
<dbReference type="Proteomes" id="UP000683575">
    <property type="component" value="Chromosome"/>
</dbReference>
<sequence length="902" mass="99300">MSSYGRWLRNRSGLKALDGTKLSVQDAEDTIRAILEVLKTEGLVEKVDDRPGEVPGFQINEAALQWAPGDGSRRTVDILRVTTDDAGGRVNPYFRDFYQTLATSLGGLTAAEHTAQVPAQVREGREEAFRKGDLRVLYCSPTMELGVDISTLNAVGMRNVPPTPANYAQRSGRAGRAGSPALVVTYCATGSGHDQFYFRRSDLMVSGQVAPPRLDLSNEDLIRAHVHAIWLAETGQDLHGAMQDIVDLDQDTLPLLPSIAASLADEGAKKRAVSAANAVLSGTSEVTSAAWWKPGWLEDVVRQSPSQFDRSINRWRGLYKNAQAEALRQTEIANNLSVTPGERNAAKARRREAESQIELLRGGGDDRNQSDFYPYRYLASEGFLPGYSFPRLPLAAFIPAGRKTKAGEGDYVQRPRFLAITEFGPGAFIYHEGARYSVHRVQIPVGSDPSGGPLLESAKRCTACGYLHKPSGDGDGLEICQRPGCGADLGAGHVGNLLRMQTVITRRRDRISADEEERHRSGFDIETAVRFEPHGERSSHTVVTVRDAAGDVVATLTYGDTALIRRMNIGFRRQKVKNGFPLNLQDGRWGKNADTPEAQAKEIDAGGESVSAGKTTALVIPYVEDRCNALLVEFSNHLSDEQKIAVQYALKRGIAIAFQLEDNELAVEPLPSPADRNLLLFYENSEGGAGALRRFAMDTHSFRNAVTEALDVCHFNPETGEDLNHAKHAIRIGSTKPERCERACYDCLLSYGNQPDHLALDRHKAKDVLVGLRDATLEVGAGGQSRQEQYETLLAESTTSAETHFVEWLFKRGYRLPTHAQYRVADAEALPDFVYADRDVRTAVYVDGPVHEYSDVAARDAQVEKRLLSKGWFVVRFDIKNNTAWDQQCMDLVDVFGQGDTL</sequence>
<dbReference type="Pfam" id="PF09369">
    <property type="entry name" value="MZB"/>
    <property type="match status" value="1"/>
</dbReference>
<evidence type="ECO:0000313" key="3">
    <source>
        <dbReference type="Proteomes" id="UP000683575"/>
    </source>
</evidence>
<gene>
    <name evidence="2" type="ORF">KRR39_20385</name>
</gene>
<dbReference type="KEGG" id="nps:KRR39_20385"/>
<dbReference type="GO" id="GO:0006289">
    <property type="term" value="P:nucleotide-excision repair"/>
    <property type="evidence" value="ECO:0007669"/>
    <property type="project" value="TreeGrafter"/>
</dbReference>
<dbReference type="InterPro" id="IPR018973">
    <property type="entry name" value="MZB"/>
</dbReference>
<evidence type="ECO:0000259" key="1">
    <source>
        <dbReference type="PROSITE" id="PS51194"/>
    </source>
</evidence>
<dbReference type="InterPro" id="IPR001650">
    <property type="entry name" value="Helicase_C-like"/>
</dbReference>
<dbReference type="PANTHER" id="PTHR47957:SF3">
    <property type="entry name" value="ATP-DEPENDENT HELICASE HRQ1"/>
    <property type="match status" value="1"/>
</dbReference>
<dbReference type="GO" id="GO:0036297">
    <property type="term" value="P:interstrand cross-link repair"/>
    <property type="evidence" value="ECO:0007669"/>
    <property type="project" value="TreeGrafter"/>
</dbReference>
<dbReference type="SMART" id="SM00490">
    <property type="entry name" value="HELICc"/>
    <property type="match status" value="1"/>
</dbReference>
<feature type="domain" description="Helicase C-terminal" evidence="1">
    <location>
        <begin position="30"/>
        <end position="222"/>
    </location>
</feature>
<proteinExistence type="predicted"/>
<dbReference type="AlphaFoldDB" id="A0A975SXF4"/>
<dbReference type="RefSeq" id="WP_216939233.1">
    <property type="nucleotide sequence ID" value="NZ_CP077062.1"/>
</dbReference>
<evidence type="ECO:0000313" key="2">
    <source>
        <dbReference type="EMBL" id="QWZ07723.1"/>
    </source>
</evidence>
<name>A0A975SXF4_9ACTN</name>
<dbReference type="PANTHER" id="PTHR47957">
    <property type="entry name" value="ATP-DEPENDENT HELICASE HRQ1"/>
    <property type="match status" value="1"/>
</dbReference>